<comment type="caution">
    <text evidence="1">The sequence shown here is derived from an EMBL/GenBank/DDBJ whole genome shotgun (WGS) entry which is preliminary data.</text>
</comment>
<protein>
    <recommendedName>
        <fullName evidence="3">RNA ligase</fullName>
    </recommendedName>
</protein>
<sequence>MKQYPPIPTVGDDDAPAFAGHRWLLEAVEGSPLRFQLQASGAIRFGGERRVYRDDDAVPRECRRAVQHVRERLDREALRAAVPDVTALTFVGWATHRERIDYEWARLPPFLGFDVLAADGGPRPPDAVESIFDRLGLDPINAVEREVHGRDFDPDSYAFPASAWYDGPVAGVLIRDKHGGCARLPNDELSVAPAEPIGAEDPESLADAVATERRFEQVATRLRDRGQEATVDRLCDGLLADVYREEHGRLFTDGNIEESALRTAVVRRAQRYLGG</sequence>
<organism evidence="1 2">
    <name type="scientific">Halolamina litorea</name>
    <dbReference type="NCBI Taxonomy" id="1515593"/>
    <lineage>
        <taxon>Archaea</taxon>
        <taxon>Methanobacteriati</taxon>
        <taxon>Methanobacteriota</taxon>
        <taxon>Stenosarchaea group</taxon>
        <taxon>Halobacteria</taxon>
        <taxon>Halobacteriales</taxon>
        <taxon>Haloferacaceae</taxon>
    </lineage>
</organism>
<dbReference type="EMBL" id="JBHUCZ010000002">
    <property type="protein sequence ID" value="MFD1567039.1"/>
    <property type="molecule type" value="Genomic_DNA"/>
</dbReference>
<evidence type="ECO:0008006" key="3">
    <source>
        <dbReference type="Google" id="ProtNLM"/>
    </source>
</evidence>
<proteinExistence type="predicted"/>
<dbReference type="AlphaFoldDB" id="A0ABD6BR31"/>
<accession>A0ABD6BR31</accession>
<keyword evidence="2" id="KW-1185">Reference proteome</keyword>
<name>A0ABD6BR31_9EURY</name>
<reference evidence="1 2" key="1">
    <citation type="journal article" date="2019" name="Int. J. Syst. Evol. Microbiol.">
        <title>The Global Catalogue of Microorganisms (GCM) 10K type strain sequencing project: providing services to taxonomists for standard genome sequencing and annotation.</title>
        <authorList>
            <consortium name="The Broad Institute Genomics Platform"/>
            <consortium name="The Broad Institute Genome Sequencing Center for Infectious Disease"/>
            <person name="Wu L."/>
            <person name="Ma J."/>
        </authorList>
    </citation>
    <scope>NUCLEOTIDE SEQUENCE [LARGE SCALE GENOMIC DNA]</scope>
    <source>
        <strain evidence="1 2">CGMCC 1.12859</strain>
    </source>
</reference>
<gene>
    <name evidence="1" type="ORF">ACFSAU_06010</name>
</gene>
<dbReference type="Proteomes" id="UP001597139">
    <property type="component" value="Unassembled WGS sequence"/>
</dbReference>
<evidence type="ECO:0000313" key="2">
    <source>
        <dbReference type="Proteomes" id="UP001597139"/>
    </source>
</evidence>
<dbReference type="RefSeq" id="WP_267646518.1">
    <property type="nucleotide sequence ID" value="NZ_JANHGR010000001.1"/>
</dbReference>
<evidence type="ECO:0000313" key="1">
    <source>
        <dbReference type="EMBL" id="MFD1567039.1"/>
    </source>
</evidence>